<dbReference type="InterPro" id="IPR032347">
    <property type="entry name" value="DUF4864"/>
</dbReference>
<dbReference type="Proteomes" id="UP000514713">
    <property type="component" value="Chromosome"/>
</dbReference>
<evidence type="ECO:0000313" key="2">
    <source>
        <dbReference type="Proteomes" id="UP000514713"/>
    </source>
</evidence>
<dbReference type="RefSeq" id="WP_181932700.1">
    <property type="nucleotide sequence ID" value="NZ_CP054698.1"/>
</dbReference>
<organism evidence="1 2">
    <name type="scientific">Nostoc edaphicum CCNP1411</name>
    <dbReference type="NCBI Taxonomy" id="1472755"/>
    <lineage>
        <taxon>Bacteria</taxon>
        <taxon>Bacillati</taxon>
        <taxon>Cyanobacteriota</taxon>
        <taxon>Cyanophyceae</taxon>
        <taxon>Nostocales</taxon>
        <taxon>Nostocaceae</taxon>
        <taxon>Nostoc</taxon>
    </lineage>
</organism>
<evidence type="ECO:0000313" key="1">
    <source>
        <dbReference type="EMBL" id="QMS88866.1"/>
    </source>
</evidence>
<sequence>MEVTDSDTINIRSVIEHQLAAFKKDDAQGAFAFASQAIQAQFGNPENFMQMVKTSYPAVYRPRSVFFEKVTSIQGNITQPVLLLSPDGVPLRALYFMEKQPDNIWRINGCFLVSLEGK</sequence>
<dbReference type="KEGG" id="ned:HUN01_15115"/>
<reference evidence="2" key="1">
    <citation type="submission" date="2020-06" db="EMBL/GenBank/DDBJ databases">
        <title>Nostoc edaphicum CCNP1411 genome.</title>
        <authorList>
            <person name="Fidor A."/>
            <person name="Grabski M."/>
            <person name="Gawor J."/>
            <person name="Gromadka R."/>
            <person name="Wegrzyn G."/>
            <person name="Mazur-Marzec H."/>
        </authorList>
    </citation>
    <scope>NUCLEOTIDE SEQUENCE [LARGE SCALE GENOMIC DNA]</scope>
    <source>
        <strain evidence="2">CCNP1411</strain>
    </source>
</reference>
<dbReference type="AlphaFoldDB" id="A0A7D7R3M7"/>
<dbReference type="Pfam" id="PF16156">
    <property type="entry name" value="DUF4864"/>
    <property type="match status" value="1"/>
</dbReference>
<proteinExistence type="predicted"/>
<protein>
    <submittedName>
        <fullName evidence="1">DUF4864 domain-containing protein</fullName>
    </submittedName>
</protein>
<keyword evidence="2" id="KW-1185">Reference proteome</keyword>
<name>A0A7D7R3M7_9NOSO</name>
<dbReference type="EMBL" id="CP054698">
    <property type="protein sequence ID" value="QMS88866.1"/>
    <property type="molecule type" value="Genomic_DNA"/>
</dbReference>
<accession>A0A7D7R3M7</accession>
<gene>
    <name evidence="1" type="ORF">HUN01_15115</name>
</gene>